<feature type="region of interest" description="Disordered" evidence="2">
    <location>
        <begin position="242"/>
        <end position="291"/>
    </location>
</feature>
<feature type="coiled-coil region" evidence="1">
    <location>
        <begin position="67"/>
        <end position="94"/>
    </location>
</feature>
<sequence>MKSPRVPKQAETNEDPKVSSQHVPPLAFNKEDMDTDIVEEVVETSETKEALPKRILKKTQPHQQGDAKSVIEKLEELGKEVEQVKSDVKASRALQSATLTEVETTQIRLDEETDKRKEVVKLLKLRIKVLEEAISKTATSNKDAAPTGGQAPGSAEGLKDGATKAACVLCESTTHALVECKIFPNGSSRAAEFNRRNLCRRCAMAGCNLQTCPKPYIVCGLCAEAGIREDRSVRHLEGVCEEHKRMKAAKRAQNPPERRPKRAAPQQQQGEKKRAQVQQAQPEGPEVTPYLPIQAPQSRQQVLYYLPNNQMQYPQGIPVQLNQQGVPQQHQQAPIQLQQQGPYQVYGYQ</sequence>
<proteinExistence type="predicted"/>
<accession>A0A1I7UTQ5</accession>
<dbReference type="AlphaFoldDB" id="A0A1I7UTQ5"/>
<protein>
    <submittedName>
        <fullName evidence="4">CXXC-type domain-containing protein</fullName>
    </submittedName>
</protein>
<organism evidence="3 4">
    <name type="scientific">Caenorhabditis tropicalis</name>
    <dbReference type="NCBI Taxonomy" id="1561998"/>
    <lineage>
        <taxon>Eukaryota</taxon>
        <taxon>Metazoa</taxon>
        <taxon>Ecdysozoa</taxon>
        <taxon>Nematoda</taxon>
        <taxon>Chromadorea</taxon>
        <taxon>Rhabditida</taxon>
        <taxon>Rhabditina</taxon>
        <taxon>Rhabditomorpha</taxon>
        <taxon>Rhabditoidea</taxon>
        <taxon>Rhabditidae</taxon>
        <taxon>Peloderinae</taxon>
        <taxon>Caenorhabditis</taxon>
    </lineage>
</organism>
<evidence type="ECO:0000313" key="3">
    <source>
        <dbReference type="Proteomes" id="UP000095282"/>
    </source>
</evidence>
<evidence type="ECO:0000256" key="2">
    <source>
        <dbReference type="SAM" id="MobiDB-lite"/>
    </source>
</evidence>
<keyword evidence="1" id="KW-0175">Coiled coil</keyword>
<keyword evidence="3" id="KW-1185">Reference proteome</keyword>
<evidence type="ECO:0000256" key="1">
    <source>
        <dbReference type="SAM" id="Coils"/>
    </source>
</evidence>
<evidence type="ECO:0000313" key="4">
    <source>
        <dbReference type="WBParaSite" id="Csp11.Scaffold630.g19256.t1"/>
    </source>
</evidence>
<dbReference type="WBParaSite" id="Csp11.Scaffold630.g19256.t1">
    <property type="protein sequence ID" value="Csp11.Scaffold630.g19256.t1"/>
    <property type="gene ID" value="Csp11.Scaffold630.g19256"/>
</dbReference>
<dbReference type="Proteomes" id="UP000095282">
    <property type="component" value="Unplaced"/>
</dbReference>
<feature type="region of interest" description="Disordered" evidence="2">
    <location>
        <begin position="138"/>
        <end position="157"/>
    </location>
</feature>
<reference evidence="4" key="1">
    <citation type="submission" date="2016-11" db="UniProtKB">
        <authorList>
            <consortium name="WormBaseParasite"/>
        </authorList>
    </citation>
    <scope>IDENTIFICATION</scope>
</reference>
<feature type="region of interest" description="Disordered" evidence="2">
    <location>
        <begin position="1"/>
        <end position="30"/>
    </location>
</feature>
<dbReference type="eggNOG" id="ENOG502TKH8">
    <property type="taxonomic scope" value="Eukaryota"/>
</dbReference>
<name>A0A1I7UTQ5_9PELO</name>